<proteinExistence type="predicted"/>
<feature type="compositionally biased region" description="Basic and acidic residues" evidence="1">
    <location>
        <begin position="460"/>
        <end position="472"/>
    </location>
</feature>
<feature type="compositionally biased region" description="Low complexity" evidence="1">
    <location>
        <begin position="603"/>
        <end position="614"/>
    </location>
</feature>
<feature type="region of interest" description="Disordered" evidence="1">
    <location>
        <begin position="277"/>
        <end position="334"/>
    </location>
</feature>
<feature type="compositionally biased region" description="Low complexity" evidence="1">
    <location>
        <begin position="389"/>
        <end position="409"/>
    </location>
</feature>
<feature type="region of interest" description="Disordered" evidence="1">
    <location>
        <begin position="790"/>
        <end position="825"/>
    </location>
</feature>
<feature type="transmembrane region" description="Helical" evidence="2">
    <location>
        <begin position="85"/>
        <end position="107"/>
    </location>
</feature>
<feature type="transmembrane region" description="Helical" evidence="2">
    <location>
        <begin position="1224"/>
        <end position="1245"/>
    </location>
</feature>
<keyword evidence="2" id="KW-1133">Transmembrane helix</keyword>
<evidence type="ECO:0000313" key="4">
    <source>
        <dbReference type="Proteomes" id="UP000095192"/>
    </source>
</evidence>
<feature type="transmembrane region" description="Helical" evidence="2">
    <location>
        <begin position="51"/>
        <end position="73"/>
    </location>
</feature>
<feature type="compositionally biased region" description="Low complexity" evidence="1">
    <location>
        <begin position="1459"/>
        <end position="1471"/>
    </location>
</feature>
<dbReference type="VEuPathDB" id="ToxoDB:cyc_04270"/>
<dbReference type="Proteomes" id="UP000095192">
    <property type="component" value="Unassembled WGS sequence"/>
</dbReference>
<sequence length="1863" mass="198926">MRLQWLHVPSGDALVALLIPAFIFTIYGGFLLAAALEQDYASTLLAPSCPWLALAVALACALSFSILLAGAGARTTSGSLPAADLWLLTGLLLPGLAGGLTVGAPVLGLTPARLYAGPYLSTAVGVYCFAGLPPPLLLPLSLAIIVPCAMQTARWGAGAADQALSALYVAAANFLGWCLYTRIWREAVALLVAELLPYQTTCAPLPELQVFELRAVMSQRARAAKSAGAGAATHPEDTAIVATEAAQFNAPEKVAPDEEAKECSVASKYCQDRLPPRGERQKLQQQQSLPLQQRPPRAIPKASSIEAPVHQHRLQRPASASLSRVCSSSGATAEGRLPETSAAAAVYTGDQQQQVPLECGSSAQGCSSGATPAPTETAAVASLEPVTPASPAAPRLARADSSAAGSRASTPRAAQGPASDGPAGVPAGAGEPHESAARNLPRQSWKHWQQEPQFQHHQPQGHEEQQRSREDQPQQYRQPPHLPMRIESTRPFGIRRRQNTTPCLLLHAKNQAIEAPEAELPDIRRPETAGDHPAPRHAPILRRQSLPRWSLPTLLQQHEQQKQQQLAVLLPAQPDSGGHAVQPAAAAESAAVTAVARPRRGSMHQGGSSSRSSSAAQVIEYAGRELLYKAPTWSPQEKMLAIAALPRRAAPTSRAAAAAEATSAEAKIRRRSSVVALKQATKLLDALRARPLELRKKWARRHLTTHHHSQQEHREQQAQHHQVQSPVGAAKMAWALQRMRAATVRAIGALEAAARLQQWRKLQDHGNFELPQHVLQQILSDVATAALPSAAAHGTARKPRPTDAHQNPSALLGSRAPLHDHQHSHEALGEITASRDCWQESMRCAYTEKAAENPASGNRRQLAMAYILRKELLWREQHGPWPGPLTAASASAVAEAPSEKNLAKLQQPQTSKRAYSRRPMSTRRASQRAHSSASSSGGSSSNTCNSCERVVYEGGRTSRKRAGGETATVITPGAATTAAETPAAVVAACAESGASAYQHRAISHHILNGMDTVSPAASGAAGGFLARAAGRGIPPQMPLQDLTLKFADTTIEERYMTWRIGWLAQKRLGSSSKPVLLLWGLFSLLLPAAALFWAINGASSSGTISQQHPNFLDTFKAYATGRIMLQFCGEVVIFLMLLSSRSGHSYSTWPHRSNPGAGDPWMRGFMSYLFHLRLCLCLADIPVHLLLLPLQQLAVEDLVLYGPLLLQLAAVAQQQQNRHPRQPLVIYVAYSTVYSLVIAGCALLVEMKVMNGPPSFSLLLLLLRSGAALSAMGSVIHLLVLGVEEKCSRSVFSTTVLPYLLRLEAATYCGFCRQVASPEDVDATAATDVGVTATGESSAPEEALKEVLKEAFTRNEAERETGLTTPEPLCDLGSQRQQQPEQLNTLKSMGQRANMEGYRGACKCQKKWHRKLESETEDSDADVTEDGALSTAWSDIEPSRTCRELLRSLPEPQRTQALSDTGSKASISSDSSKFEFNGGPRVEITLDLTPTAEAFRHRAAGVLAESTTALNATCASLPCVSKESLYQGTDGTAATPSACATARAAAVPGATPRAARDRSSSKVARAARSSSTVGFWRWRGSVASGSLALQGHSTSTRRGPLLDALPEESGVGSPVLSSFLDRGTRLSSLSKSPKDWTKVLGESSPALEMPVAPAASAAATTGTVTGASSSLCTPPVSFVEQRPSSRLHSLQRGSSSNNNMPAWLRGDSHTGTPVAKGPPESRPMRSLMLLYRLSSWKHRSSSCSSSRLWGETGITSPNVARPIPSGSHAGGHTASRFFSFRARAAATSPGHSFSIPAPGGATTLSRAEEPNLYAESSRGAAPPAAKHCRGMPWKLAMAVLPPKEQTLLVQQPERRQHGSKQHP</sequence>
<name>A0A1D3D0Q6_9EIME</name>
<feature type="region of interest" description="Disordered" evidence="1">
    <location>
        <begin position="1356"/>
        <end position="1377"/>
    </location>
</feature>
<feature type="transmembrane region" description="Helical" evidence="2">
    <location>
        <begin position="1257"/>
        <end position="1280"/>
    </location>
</feature>
<accession>A0A1D3D0Q6</accession>
<feature type="transmembrane region" description="Helical" evidence="2">
    <location>
        <begin position="1075"/>
        <end position="1095"/>
    </location>
</feature>
<evidence type="ECO:0000256" key="2">
    <source>
        <dbReference type="SAM" id="Phobius"/>
    </source>
</evidence>
<feature type="compositionally biased region" description="Polar residues" evidence="1">
    <location>
        <begin position="904"/>
        <end position="913"/>
    </location>
</feature>
<feature type="region of interest" description="Disordered" evidence="1">
    <location>
        <begin position="591"/>
        <end position="614"/>
    </location>
</feature>
<feature type="region of interest" description="Disordered" evidence="1">
    <location>
        <begin position="1665"/>
        <end position="1721"/>
    </location>
</feature>
<evidence type="ECO:0000313" key="3">
    <source>
        <dbReference type="EMBL" id="OEH77038.1"/>
    </source>
</evidence>
<reference evidence="3 4" key="1">
    <citation type="journal article" date="2016" name="BMC Genomics">
        <title>Comparative genomics reveals Cyclospora cayetanensis possesses coccidia-like metabolism and invasion components but unique surface antigens.</title>
        <authorList>
            <person name="Liu S."/>
            <person name="Wang L."/>
            <person name="Zheng H."/>
            <person name="Xu Z."/>
            <person name="Roellig D.M."/>
            <person name="Li N."/>
            <person name="Frace M.A."/>
            <person name="Tang K."/>
            <person name="Arrowood M.J."/>
            <person name="Moss D.M."/>
            <person name="Zhang L."/>
            <person name="Feng Y."/>
            <person name="Xiao L."/>
        </authorList>
    </citation>
    <scope>NUCLEOTIDE SEQUENCE [LARGE SCALE GENOMIC DNA]</scope>
    <source>
        <strain evidence="3 4">CHN_HEN01</strain>
    </source>
</reference>
<feature type="compositionally biased region" description="Polar residues" evidence="1">
    <location>
        <begin position="1682"/>
        <end position="1700"/>
    </location>
</feature>
<feature type="region of interest" description="Disordered" evidence="1">
    <location>
        <begin position="1448"/>
        <end position="1474"/>
    </location>
</feature>
<feature type="region of interest" description="Disordered" evidence="1">
    <location>
        <begin position="885"/>
        <end position="946"/>
    </location>
</feature>
<comment type="caution">
    <text evidence="3">The sequence shown here is derived from an EMBL/GenBank/DDBJ whole genome shotgun (WGS) entry which is preliminary data.</text>
</comment>
<feature type="compositionally biased region" description="Low complexity" evidence="1">
    <location>
        <begin position="887"/>
        <end position="896"/>
    </location>
</feature>
<dbReference type="VEuPathDB" id="ToxoDB:LOC34620822"/>
<feature type="compositionally biased region" description="Low complexity" evidence="1">
    <location>
        <begin position="283"/>
        <end position="296"/>
    </location>
</feature>
<keyword evidence="2" id="KW-0812">Transmembrane</keyword>
<keyword evidence="4" id="KW-1185">Reference proteome</keyword>
<feature type="compositionally biased region" description="Low complexity" evidence="1">
    <location>
        <begin position="922"/>
        <end position="946"/>
    </location>
</feature>
<dbReference type="InParanoid" id="A0A1D3D0Q6"/>
<feature type="transmembrane region" description="Helical" evidence="2">
    <location>
        <begin position="1115"/>
        <end position="1138"/>
    </location>
</feature>
<feature type="compositionally biased region" description="Low complexity" evidence="1">
    <location>
        <begin position="416"/>
        <end position="430"/>
    </location>
</feature>
<evidence type="ECO:0000256" key="1">
    <source>
        <dbReference type="SAM" id="MobiDB-lite"/>
    </source>
</evidence>
<feature type="transmembrane region" description="Helical" evidence="2">
    <location>
        <begin position="119"/>
        <end position="146"/>
    </location>
</feature>
<feature type="transmembrane region" description="Helical" evidence="2">
    <location>
        <begin position="12"/>
        <end position="36"/>
    </location>
</feature>
<dbReference type="EMBL" id="JROU02001237">
    <property type="protein sequence ID" value="OEH77038.1"/>
    <property type="molecule type" value="Genomic_DNA"/>
</dbReference>
<organism evidence="3 4">
    <name type="scientific">Cyclospora cayetanensis</name>
    <dbReference type="NCBI Taxonomy" id="88456"/>
    <lineage>
        <taxon>Eukaryota</taxon>
        <taxon>Sar</taxon>
        <taxon>Alveolata</taxon>
        <taxon>Apicomplexa</taxon>
        <taxon>Conoidasida</taxon>
        <taxon>Coccidia</taxon>
        <taxon>Eucoccidiorida</taxon>
        <taxon>Eimeriorina</taxon>
        <taxon>Eimeriidae</taxon>
        <taxon>Cyclospora</taxon>
    </lineage>
</organism>
<feature type="region of interest" description="Disordered" evidence="1">
    <location>
        <begin position="702"/>
        <end position="726"/>
    </location>
</feature>
<gene>
    <name evidence="3" type="ORF">cyc_04270</name>
</gene>
<feature type="region of interest" description="Disordered" evidence="1">
    <location>
        <begin position="386"/>
        <end position="493"/>
    </location>
</feature>
<keyword evidence="2" id="KW-0472">Membrane</keyword>
<feature type="compositionally biased region" description="Basic and acidic residues" evidence="1">
    <location>
        <begin position="709"/>
        <end position="718"/>
    </location>
</feature>
<protein>
    <submittedName>
        <fullName evidence="3">Uncharacterized protein</fullName>
    </submittedName>
</protein>
<feature type="compositionally biased region" description="Low complexity" evidence="1">
    <location>
        <begin position="318"/>
        <end position="331"/>
    </location>
</feature>